<organism evidence="5 6">
    <name type="scientific">Pseudonocardia cypriaca</name>
    <dbReference type="NCBI Taxonomy" id="882449"/>
    <lineage>
        <taxon>Bacteria</taxon>
        <taxon>Bacillati</taxon>
        <taxon>Actinomycetota</taxon>
        <taxon>Actinomycetes</taxon>
        <taxon>Pseudonocardiales</taxon>
        <taxon>Pseudonocardiaceae</taxon>
        <taxon>Pseudonocardia</taxon>
    </lineage>
</organism>
<dbReference type="InterPro" id="IPR050251">
    <property type="entry name" value="HpcH-HpaI_aldolase"/>
</dbReference>
<protein>
    <submittedName>
        <fullName evidence="5">4-hydroxy-2-oxoheptanedioate aldolase</fullName>
    </submittedName>
</protein>
<evidence type="ECO:0000256" key="3">
    <source>
        <dbReference type="ARBA" id="ARBA00023239"/>
    </source>
</evidence>
<dbReference type="GO" id="GO:0005737">
    <property type="term" value="C:cytoplasm"/>
    <property type="evidence" value="ECO:0007669"/>
    <property type="project" value="TreeGrafter"/>
</dbReference>
<dbReference type="OrthoDB" id="3353438at2"/>
<dbReference type="Gene3D" id="3.20.20.60">
    <property type="entry name" value="Phosphoenolpyruvate-binding domains"/>
    <property type="match status" value="1"/>
</dbReference>
<evidence type="ECO:0000313" key="5">
    <source>
        <dbReference type="EMBL" id="TQM43870.1"/>
    </source>
</evidence>
<accession>A0A543GCT7</accession>
<dbReference type="InterPro" id="IPR005000">
    <property type="entry name" value="Aldolase/citrate-lyase_domain"/>
</dbReference>
<dbReference type="PANTHER" id="PTHR30502">
    <property type="entry name" value="2-KETO-3-DEOXY-L-RHAMNONATE ALDOLASE"/>
    <property type="match status" value="1"/>
</dbReference>
<proteinExistence type="inferred from homology"/>
<sequence>MLDDAAPGREPERSAGPQLNGLTAALHRGTFAVGSWVQVGDHEEARRVGDSSADFVILDMEHLGFSFPELEQTLQWLLSRRNAAQRPTVATPIVRIPSTGAEFSSWMAKQVLDHGAFGLLVPHVTAPDHIAAAARSMRYPPAAGSSDGGGVRGALPARAMRYWGVPDIGEYFARADLWPAASDGELALTVLAESHDAWNAIDDLVRAPGLSAVLWGPGDGGLSLGLRDWDIDHPQLRSHREKVVAAARAAGVAVGAAGAADPFAAIDEGFDFMAIPAWDEDLARRLREHAAGR</sequence>
<keyword evidence="2" id="KW-0479">Metal-binding</keyword>
<dbReference type="InterPro" id="IPR015813">
    <property type="entry name" value="Pyrv/PenolPyrv_kinase-like_dom"/>
</dbReference>
<dbReference type="EMBL" id="VFPH01000001">
    <property type="protein sequence ID" value="TQM43870.1"/>
    <property type="molecule type" value="Genomic_DNA"/>
</dbReference>
<keyword evidence="3" id="KW-0456">Lyase</keyword>
<dbReference type="Proteomes" id="UP000319818">
    <property type="component" value="Unassembled WGS sequence"/>
</dbReference>
<reference evidence="5 6" key="1">
    <citation type="submission" date="2019-06" db="EMBL/GenBank/DDBJ databases">
        <title>Sequencing the genomes of 1000 actinobacteria strains.</title>
        <authorList>
            <person name="Klenk H.-P."/>
        </authorList>
    </citation>
    <scope>NUCLEOTIDE SEQUENCE [LARGE SCALE GENOMIC DNA]</scope>
    <source>
        <strain evidence="5 6">DSM 45511</strain>
    </source>
</reference>
<comment type="caution">
    <text evidence="5">The sequence shown here is derived from an EMBL/GenBank/DDBJ whole genome shotgun (WGS) entry which is preliminary data.</text>
</comment>
<gene>
    <name evidence="5" type="ORF">FB388_1222</name>
</gene>
<dbReference type="Pfam" id="PF03328">
    <property type="entry name" value="HpcH_HpaI"/>
    <property type="match status" value="1"/>
</dbReference>
<comment type="similarity">
    <text evidence="1">Belongs to the HpcH/HpaI aldolase family.</text>
</comment>
<dbReference type="PANTHER" id="PTHR30502:SF0">
    <property type="entry name" value="PHOSPHOENOLPYRUVATE CARBOXYLASE FAMILY PROTEIN"/>
    <property type="match status" value="1"/>
</dbReference>
<dbReference type="GO" id="GO:0046872">
    <property type="term" value="F:metal ion binding"/>
    <property type="evidence" value="ECO:0007669"/>
    <property type="project" value="UniProtKB-KW"/>
</dbReference>
<name>A0A543GCT7_9PSEU</name>
<evidence type="ECO:0000256" key="2">
    <source>
        <dbReference type="ARBA" id="ARBA00022723"/>
    </source>
</evidence>
<evidence type="ECO:0000259" key="4">
    <source>
        <dbReference type="Pfam" id="PF03328"/>
    </source>
</evidence>
<dbReference type="SUPFAM" id="SSF51621">
    <property type="entry name" value="Phosphoenolpyruvate/pyruvate domain"/>
    <property type="match status" value="1"/>
</dbReference>
<evidence type="ECO:0000313" key="6">
    <source>
        <dbReference type="Proteomes" id="UP000319818"/>
    </source>
</evidence>
<dbReference type="RefSeq" id="WP_142098018.1">
    <property type="nucleotide sequence ID" value="NZ_VFPH01000001.1"/>
</dbReference>
<keyword evidence="6" id="KW-1185">Reference proteome</keyword>
<feature type="domain" description="HpcH/HpaI aldolase/citrate lyase" evidence="4">
    <location>
        <begin position="35"/>
        <end position="253"/>
    </location>
</feature>
<dbReference type="AlphaFoldDB" id="A0A543GCT7"/>
<dbReference type="InterPro" id="IPR040442">
    <property type="entry name" value="Pyrv_kinase-like_dom_sf"/>
</dbReference>
<dbReference type="GO" id="GO:0016832">
    <property type="term" value="F:aldehyde-lyase activity"/>
    <property type="evidence" value="ECO:0007669"/>
    <property type="project" value="TreeGrafter"/>
</dbReference>
<evidence type="ECO:0000256" key="1">
    <source>
        <dbReference type="ARBA" id="ARBA00005568"/>
    </source>
</evidence>